<dbReference type="OrthoDB" id="5059302at2759"/>
<dbReference type="Proteomes" id="UP001140502">
    <property type="component" value="Unassembled WGS sequence"/>
</dbReference>
<keyword evidence="3" id="KW-1185">Reference proteome</keyword>
<evidence type="ECO:0000313" key="3">
    <source>
        <dbReference type="Proteomes" id="UP001140502"/>
    </source>
</evidence>
<dbReference type="EMBL" id="JAPEUR010000009">
    <property type="protein sequence ID" value="KAJ4328576.1"/>
    <property type="molecule type" value="Genomic_DNA"/>
</dbReference>
<dbReference type="AlphaFoldDB" id="A0A9W8WME0"/>
<protein>
    <submittedName>
        <fullName evidence="2">Uncharacterized protein</fullName>
    </submittedName>
</protein>
<gene>
    <name evidence="2" type="ORF">N0V84_000935</name>
</gene>
<sequence>MDGIVAVNLTRDTTEEERPNPTQGPSGSGNFPAVTREWLNRMISIPDVRGQLTHVAWAKALDEMQKLLLLPEAPSAFLPLAILSMAKKACMQDFEHLGDFIYQAGENQMLLVNKQRPVSGRSAQCMARMIGFEAGEEDDMGCGTFESVEELDEEAYIRIHYALRRFTEAHDLCHCIGDIEKGLEVALKGLHHMEAFVHLHQNGQVLARVEHHITELQEFIRSKGLGEHLLPFY</sequence>
<comment type="caution">
    <text evidence="2">The sequence shown here is derived from an EMBL/GenBank/DDBJ whole genome shotgun (WGS) entry which is preliminary data.</text>
</comment>
<evidence type="ECO:0000313" key="2">
    <source>
        <dbReference type="EMBL" id="KAJ4328576.1"/>
    </source>
</evidence>
<accession>A0A9W8WME0</accession>
<feature type="compositionally biased region" description="Polar residues" evidence="1">
    <location>
        <begin position="20"/>
        <end position="29"/>
    </location>
</feature>
<reference evidence="2" key="1">
    <citation type="submission" date="2022-10" db="EMBL/GenBank/DDBJ databases">
        <title>Tapping the CABI collections for fungal endophytes: first genome assemblies for Collariella, Neodidymelliopsis, Ascochyta clinopodiicola, Didymella pomorum, Didymosphaeria variabile, Neocosmospora piperis and Neocucurbitaria cava.</title>
        <authorList>
            <person name="Hill R."/>
        </authorList>
    </citation>
    <scope>NUCLEOTIDE SEQUENCE</scope>
    <source>
        <strain evidence="2">IMI 366586</strain>
    </source>
</reference>
<feature type="region of interest" description="Disordered" evidence="1">
    <location>
        <begin position="1"/>
        <end position="31"/>
    </location>
</feature>
<organism evidence="2 3">
    <name type="scientific">Fusarium piperis</name>
    <dbReference type="NCBI Taxonomy" id="1435070"/>
    <lineage>
        <taxon>Eukaryota</taxon>
        <taxon>Fungi</taxon>
        <taxon>Dikarya</taxon>
        <taxon>Ascomycota</taxon>
        <taxon>Pezizomycotina</taxon>
        <taxon>Sordariomycetes</taxon>
        <taxon>Hypocreomycetidae</taxon>
        <taxon>Hypocreales</taxon>
        <taxon>Nectriaceae</taxon>
        <taxon>Fusarium</taxon>
        <taxon>Fusarium solani species complex</taxon>
    </lineage>
</organism>
<evidence type="ECO:0000256" key="1">
    <source>
        <dbReference type="SAM" id="MobiDB-lite"/>
    </source>
</evidence>
<proteinExistence type="predicted"/>
<name>A0A9W8WME0_9HYPO</name>